<dbReference type="Proteomes" id="UP001596337">
    <property type="component" value="Unassembled WGS sequence"/>
</dbReference>
<dbReference type="Pfam" id="PF00582">
    <property type="entry name" value="Usp"/>
    <property type="match status" value="1"/>
</dbReference>
<proteinExistence type="inferred from homology"/>
<protein>
    <submittedName>
        <fullName evidence="3">Universal stress protein</fullName>
    </submittedName>
</protein>
<comment type="caution">
    <text evidence="3">The sequence shown here is derived from an EMBL/GenBank/DDBJ whole genome shotgun (WGS) entry which is preliminary data.</text>
</comment>
<dbReference type="InterPro" id="IPR006016">
    <property type="entry name" value="UspA"/>
</dbReference>
<reference evidence="4" key="1">
    <citation type="journal article" date="2019" name="Int. J. Syst. Evol. Microbiol.">
        <title>The Global Catalogue of Microorganisms (GCM) 10K type strain sequencing project: providing services to taxonomists for standard genome sequencing and annotation.</title>
        <authorList>
            <consortium name="The Broad Institute Genomics Platform"/>
            <consortium name="The Broad Institute Genome Sequencing Center for Infectious Disease"/>
            <person name="Wu L."/>
            <person name="Ma J."/>
        </authorList>
    </citation>
    <scope>NUCLEOTIDE SEQUENCE [LARGE SCALE GENOMIC DNA]</scope>
    <source>
        <strain evidence="4">KCTC 32255</strain>
    </source>
</reference>
<gene>
    <name evidence="3" type="ORF">ACFQGD_04445</name>
</gene>
<dbReference type="EMBL" id="JBHSXX010000001">
    <property type="protein sequence ID" value="MFC6866387.1"/>
    <property type="molecule type" value="Genomic_DNA"/>
</dbReference>
<dbReference type="InterPro" id="IPR006015">
    <property type="entry name" value="Universal_stress_UspA"/>
</dbReference>
<dbReference type="PANTHER" id="PTHR46268:SF6">
    <property type="entry name" value="UNIVERSAL STRESS PROTEIN UP12"/>
    <property type="match status" value="1"/>
</dbReference>
<keyword evidence="4" id="KW-1185">Reference proteome</keyword>
<dbReference type="InterPro" id="IPR014729">
    <property type="entry name" value="Rossmann-like_a/b/a_fold"/>
</dbReference>
<dbReference type="PRINTS" id="PR01438">
    <property type="entry name" value="UNVRSLSTRESS"/>
</dbReference>
<sequence length="155" mass="16708">MLVVRRPASEPYRRVLLAVDATDTATAATAGTGITPRAEHIIVHVAVVLGEHLLRLRGIAEDALAKLRHVSLEDVRASIQRFARELEPQPSRVVIESGVARDTLLDLATDHGADLIVVGTGSRTKLSYALLGSVAAHLMRRAESDVLVVPERTGR</sequence>
<organism evidence="3 4">
    <name type="scientific">Haloechinothrix salitolerans</name>
    <dbReference type="NCBI Taxonomy" id="926830"/>
    <lineage>
        <taxon>Bacteria</taxon>
        <taxon>Bacillati</taxon>
        <taxon>Actinomycetota</taxon>
        <taxon>Actinomycetes</taxon>
        <taxon>Pseudonocardiales</taxon>
        <taxon>Pseudonocardiaceae</taxon>
        <taxon>Haloechinothrix</taxon>
    </lineage>
</organism>
<dbReference type="PANTHER" id="PTHR46268">
    <property type="entry name" value="STRESS RESPONSE PROTEIN NHAX"/>
    <property type="match status" value="1"/>
</dbReference>
<feature type="domain" description="UspA" evidence="2">
    <location>
        <begin position="12"/>
        <end position="150"/>
    </location>
</feature>
<evidence type="ECO:0000259" key="2">
    <source>
        <dbReference type="Pfam" id="PF00582"/>
    </source>
</evidence>
<evidence type="ECO:0000313" key="4">
    <source>
        <dbReference type="Proteomes" id="UP001596337"/>
    </source>
</evidence>
<accession>A0ABW2BVY8</accession>
<evidence type="ECO:0000256" key="1">
    <source>
        <dbReference type="ARBA" id="ARBA00008791"/>
    </source>
</evidence>
<evidence type="ECO:0000313" key="3">
    <source>
        <dbReference type="EMBL" id="MFC6866387.1"/>
    </source>
</evidence>
<comment type="similarity">
    <text evidence="1">Belongs to the universal stress protein A family.</text>
</comment>
<dbReference type="SUPFAM" id="SSF52402">
    <property type="entry name" value="Adenine nucleotide alpha hydrolases-like"/>
    <property type="match status" value="1"/>
</dbReference>
<dbReference type="Gene3D" id="3.40.50.620">
    <property type="entry name" value="HUPs"/>
    <property type="match status" value="1"/>
</dbReference>
<name>A0ABW2BVY8_9PSEU</name>
<dbReference type="RefSeq" id="WP_345401956.1">
    <property type="nucleotide sequence ID" value="NZ_BAABLA010000108.1"/>
</dbReference>